<gene>
    <name evidence="3" type="primary">LOC105036802</name>
</gene>
<dbReference type="RefSeq" id="XP_010910839.1">
    <property type="nucleotide sequence ID" value="XM_010912537.1"/>
</dbReference>
<evidence type="ECO:0000256" key="1">
    <source>
        <dbReference type="SAM" id="MobiDB-lite"/>
    </source>
</evidence>
<feature type="compositionally biased region" description="Pro residues" evidence="1">
    <location>
        <begin position="120"/>
        <end position="133"/>
    </location>
</feature>
<dbReference type="InParanoid" id="A0A6I9QK36"/>
<name>A0A6I9QK36_ELAGV</name>
<keyword evidence="2" id="KW-1185">Reference proteome</keyword>
<feature type="region of interest" description="Disordered" evidence="1">
    <location>
        <begin position="120"/>
        <end position="171"/>
    </location>
</feature>
<organism evidence="2 3">
    <name type="scientific">Elaeis guineensis var. tenera</name>
    <name type="common">Oil palm</name>
    <dbReference type="NCBI Taxonomy" id="51953"/>
    <lineage>
        <taxon>Eukaryota</taxon>
        <taxon>Viridiplantae</taxon>
        <taxon>Streptophyta</taxon>
        <taxon>Embryophyta</taxon>
        <taxon>Tracheophyta</taxon>
        <taxon>Spermatophyta</taxon>
        <taxon>Magnoliopsida</taxon>
        <taxon>Liliopsida</taxon>
        <taxon>Arecaceae</taxon>
        <taxon>Arecoideae</taxon>
        <taxon>Cocoseae</taxon>
        <taxon>Elaeidinae</taxon>
        <taxon>Elaeis</taxon>
    </lineage>
</organism>
<accession>A0A6I9QK36</accession>
<evidence type="ECO:0000313" key="2">
    <source>
        <dbReference type="Proteomes" id="UP000504607"/>
    </source>
</evidence>
<evidence type="ECO:0000313" key="3">
    <source>
        <dbReference type="RefSeq" id="XP_010910839.1"/>
    </source>
</evidence>
<feature type="region of interest" description="Disordered" evidence="1">
    <location>
        <begin position="176"/>
        <end position="195"/>
    </location>
</feature>
<dbReference type="AlphaFoldDB" id="A0A6I9QK36"/>
<reference evidence="3" key="1">
    <citation type="submission" date="2025-08" db="UniProtKB">
        <authorList>
            <consortium name="RefSeq"/>
        </authorList>
    </citation>
    <scope>IDENTIFICATION</scope>
</reference>
<protein>
    <submittedName>
        <fullName evidence="3">Proline-rich protein 36-like</fullName>
    </submittedName>
</protein>
<sequence length="195" mass="20903">MASFPFRPPLIGLPTTAPSPLPKDYSRRHPLVGQLMTASLVGPPVMAAPPLSDAQTPLPLPSPPTTAALPSLMTACDGIPSSGRLRWPQLPFSLPSPAHLQWLPLPSPMTAREGLPSPIFEPPLPLPDPPVMPTLPSSTTARDGLPSLAHQRWFPLPSPPQRPPVTASPHWPSLPSDLSMLAYPRRPPPLPDDHL</sequence>
<proteinExistence type="predicted"/>
<dbReference type="Proteomes" id="UP000504607">
    <property type="component" value="Unplaced"/>
</dbReference>
<feature type="compositionally biased region" description="Pro residues" evidence="1">
    <location>
        <begin position="185"/>
        <end position="195"/>
    </location>
</feature>